<dbReference type="SUPFAM" id="SSF54534">
    <property type="entry name" value="FKBP-like"/>
    <property type="match status" value="1"/>
</dbReference>
<evidence type="ECO:0000256" key="4">
    <source>
        <dbReference type="ARBA" id="ARBA00023110"/>
    </source>
</evidence>
<evidence type="ECO:0000256" key="5">
    <source>
        <dbReference type="PROSITE-ProRule" id="PRU00278"/>
    </source>
</evidence>
<dbReference type="SUPFAM" id="SSF109998">
    <property type="entry name" value="Triger factor/SurA peptide-binding domain-like"/>
    <property type="match status" value="1"/>
</dbReference>
<keyword evidence="5" id="KW-0413">Isomerase</keyword>
<name>A0A1F6U304_9PROT</name>
<evidence type="ECO:0000256" key="1">
    <source>
        <dbReference type="ARBA" id="ARBA00000971"/>
    </source>
</evidence>
<evidence type="ECO:0000256" key="2">
    <source>
        <dbReference type="ARBA" id="ARBA00007656"/>
    </source>
</evidence>
<evidence type="ECO:0000313" key="9">
    <source>
        <dbReference type="Proteomes" id="UP000179037"/>
    </source>
</evidence>
<reference evidence="8 9" key="1">
    <citation type="journal article" date="2016" name="Nat. Commun.">
        <title>Thousands of microbial genomes shed light on interconnected biogeochemical processes in an aquifer system.</title>
        <authorList>
            <person name="Anantharaman K."/>
            <person name="Brown C.T."/>
            <person name="Hug L.A."/>
            <person name="Sharon I."/>
            <person name="Castelle C.J."/>
            <person name="Probst A.J."/>
            <person name="Thomas B.C."/>
            <person name="Singh A."/>
            <person name="Wilkins M.J."/>
            <person name="Karaoz U."/>
            <person name="Brodie E.L."/>
            <person name="Williams K.H."/>
            <person name="Hubbard S.S."/>
            <person name="Banfield J.F."/>
        </authorList>
    </citation>
    <scope>NUCLEOTIDE SEQUENCE [LARGE SCALE GENOMIC DNA]</scope>
</reference>
<feature type="domain" description="PpiC" evidence="7">
    <location>
        <begin position="148"/>
        <end position="239"/>
    </location>
</feature>
<dbReference type="PROSITE" id="PS51257">
    <property type="entry name" value="PROKAR_LIPOPROTEIN"/>
    <property type="match status" value="1"/>
</dbReference>
<dbReference type="AlphaFoldDB" id="A0A1F6U304"/>
<feature type="signal peptide" evidence="6">
    <location>
        <begin position="1"/>
        <end position="19"/>
    </location>
</feature>
<dbReference type="InterPro" id="IPR023058">
    <property type="entry name" value="PPIase_PpiC_CS"/>
</dbReference>
<sequence length="286" mass="32129">MSTLRTSLIVVLAAAGLFAAGCDKKPADEAGKEAAKEADKVIATINGEKIMQSDYQNYLQLRQQQVGPIPDKDKEKKVVLDEMIEKTLLAQHAVSNKLDQEPEVSSLMKRVREEILGQAVKRKLLRDNPVTDDDVKKRFEQEVENTHKTEYKVRHILVKEEAEAREILAQLGKGVKFDKLAKDKSVDIQSGKAGGELGWINQGMVVPEFFNAVMAMKKGAVSAEPVKSDFGWHIIKVEDTRPLKIPTFEQFMSDQRARANLYRKMQDDKVGNLVKDLKDKAKITVN</sequence>
<dbReference type="Gene3D" id="1.10.8.1040">
    <property type="match status" value="1"/>
</dbReference>
<dbReference type="PROSITE" id="PS50198">
    <property type="entry name" value="PPIC_PPIASE_2"/>
    <property type="match status" value="1"/>
</dbReference>
<feature type="chain" id="PRO_5009526955" description="peptidylprolyl isomerase" evidence="6">
    <location>
        <begin position="20"/>
        <end position="286"/>
    </location>
</feature>
<dbReference type="EMBL" id="MFTC01000035">
    <property type="protein sequence ID" value="OGI51679.1"/>
    <property type="molecule type" value="Genomic_DNA"/>
</dbReference>
<comment type="catalytic activity">
    <reaction evidence="1">
        <text>[protein]-peptidylproline (omega=180) = [protein]-peptidylproline (omega=0)</text>
        <dbReference type="Rhea" id="RHEA:16237"/>
        <dbReference type="Rhea" id="RHEA-COMP:10747"/>
        <dbReference type="Rhea" id="RHEA-COMP:10748"/>
        <dbReference type="ChEBI" id="CHEBI:83833"/>
        <dbReference type="ChEBI" id="CHEBI:83834"/>
        <dbReference type="EC" id="5.2.1.8"/>
    </reaction>
</comment>
<dbReference type="InterPro" id="IPR027304">
    <property type="entry name" value="Trigger_fact/SurA_dom_sf"/>
</dbReference>
<dbReference type="Pfam" id="PF13623">
    <property type="entry name" value="SurA_N_2"/>
    <property type="match status" value="1"/>
</dbReference>
<keyword evidence="4 5" id="KW-0697">Rotamase</keyword>
<dbReference type="Pfam" id="PF13616">
    <property type="entry name" value="Rotamase_3"/>
    <property type="match status" value="1"/>
</dbReference>
<dbReference type="PANTHER" id="PTHR47245">
    <property type="entry name" value="PEPTIDYLPROLYL ISOMERASE"/>
    <property type="match status" value="1"/>
</dbReference>
<evidence type="ECO:0000259" key="7">
    <source>
        <dbReference type="PROSITE" id="PS50198"/>
    </source>
</evidence>
<protein>
    <recommendedName>
        <fullName evidence="3">peptidylprolyl isomerase</fullName>
        <ecNumber evidence="3">5.2.1.8</ecNumber>
    </recommendedName>
</protein>
<comment type="caution">
    <text evidence="8">The sequence shown here is derived from an EMBL/GenBank/DDBJ whole genome shotgun (WGS) entry which is preliminary data.</text>
</comment>
<dbReference type="InterPro" id="IPR046357">
    <property type="entry name" value="PPIase_dom_sf"/>
</dbReference>
<evidence type="ECO:0000313" key="8">
    <source>
        <dbReference type="EMBL" id="OGI51679.1"/>
    </source>
</evidence>
<dbReference type="GO" id="GO:0003755">
    <property type="term" value="F:peptidyl-prolyl cis-trans isomerase activity"/>
    <property type="evidence" value="ECO:0007669"/>
    <property type="project" value="UniProtKB-KW"/>
</dbReference>
<dbReference type="STRING" id="1817768.A3A87_00390"/>
<evidence type="ECO:0000256" key="6">
    <source>
        <dbReference type="SAM" id="SignalP"/>
    </source>
</evidence>
<comment type="similarity">
    <text evidence="2">Belongs to the PpiC/parvulin rotamase family.</text>
</comment>
<dbReference type="PROSITE" id="PS01096">
    <property type="entry name" value="PPIC_PPIASE_1"/>
    <property type="match status" value="1"/>
</dbReference>
<evidence type="ECO:0000256" key="3">
    <source>
        <dbReference type="ARBA" id="ARBA00013194"/>
    </source>
</evidence>
<dbReference type="InterPro" id="IPR050245">
    <property type="entry name" value="PrsA_foldase"/>
</dbReference>
<accession>A0A1F6U304</accession>
<dbReference type="PANTHER" id="PTHR47245:SF2">
    <property type="entry name" value="PEPTIDYL-PROLYL CIS-TRANS ISOMERASE HP_0175-RELATED"/>
    <property type="match status" value="1"/>
</dbReference>
<gene>
    <name evidence="8" type="ORF">A3A87_00390</name>
</gene>
<dbReference type="Gene3D" id="3.10.50.40">
    <property type="match status" value="1"/>
</dbReference>
<organism evidence="8 9">
    <name type="scientific">Candidatus Muproteobacteria bacterium RIFCSPLOWO2_01_FULL_60_18</name>
    <dbReference type="NCBI Taxonomy" id="1817768"/>
    <lineage>
        <taxon>Bacteria</taxon>
        <taxon>Pseudomonadati</taxon>
        <taxon>Pseudomonadota</taxon>
        <taxon>Candidatus Muproteobacteria</taxon>
    </lineage>
</organism>
<keyword evidence="6" id="KW-0732">Signal</keyword>
<proteinExistence type="inferred from homology"/>
<dbReference type="InterPro" id="IPR000297">
    <property type="entry name" value="PPIase_PpiC"/>
</dbReference>
<dbReference type="Proteomes" id="UP000179037">
    <property type="component" value="Unassembled WGS sequence"/>
</dbReference>
<dbReference type="EC" id="5.2.1.8" evidence="3"/>